<feature type="domain" description="Mce/MlaD" evidence="2">
    <location>
        <begin position="38"/>
        <end position="112"/>
    </location>
</feature>
<dbReference type="NCBIfam" id="TIGR00996">
    <property type="entry name" value="Mtu_fam_mce"/>
    <property type="match status" value="1"/>
</dbReference>
<accession>A0ABN1QWC0</accession>
<keyword evidence="1" id="KW-1133">Transmembrane helix</keyword>
<proteinExistence type="predicted"/>
<dbReference type="InterPro" id="IPR005693">
    <property type="entry name" value="Mce"/>
</dbReference>
<feature type="transmembrane region" description="Helical" evidence="1">
    <location>
        <begin position="12"/>
        <end position="32"/>
    </location>
</feature>
<evidence type="ECO:0000313" key="5">
    <source>
        <dbReference type="Proteomes" id="UP001501578"/>
    </source>
</evidence>
<keyword evidence="1" id="KW-0472">Membrane</keyword>
<keyword evidence="1" id="KW-0812">Transmembrane</keyword>
<dbReference type="RefSeq" id="WP_343954031.1">
    <property type="nucleotide sequence ID" value="NZ_BAAAHQ010000041.1"/>
</dbReference>
<dbReference type="Pfam" id="PF11887">
    <property type="entry name" value="Mce4_CUP1"/>
    <property type="match status" value="1"/>
</dbReference>
<evidence type="ECO:0000256" key="1">
    <source>
        <dbReference type="SAM" id="Phobius"/>
    </source>
</evidence>
<gene>
    <name evidence="4" type="ORF">GCM10009560_65290</name>
</gene>
<dbReference type="PANTHER" id="PTHR33371:SF18">
    <property type="entry name" value="MCE-FAMILY PROTEIN MCE3C"/>
    <property type="match status" value="1"/>
</dbReference>
<evidence type="ECO:0000313" key="4">
    <source>
        <dbReference type="EMBL" id="GAA0948181.1"/>
    </source>
</evidence>
<dbReference type="InterPro" id="IPR003399">
    <property type="entry name" value="Mce/MlaD"/>
</dbReference>
<feature type="domain" description="Mammalian cell entry C-terminal" evidence="3">
    <location>
        <begin position="122"/>
        <end position="300"/>
    </location>
</feature>
<sequence>MPLTSFRRRDPVPLGLAGLAVTLVLVSAALFLRAVPTGTSYTAAFAESAGLRPGEDVVLAGVKVGEVGAVALAGDHVRVDLRLHEDVRLGSETRAHIRLKTLLGSHVVQLEPDGPGRLTGPIPVGRTSVPYEIVPAIGDLSESVAAVDTARLEQAMDVVATTLDGSSEEIRSSLRGLGRLSRTISSRDDRLRALVGHTRTVTGLIARRDTELRELIRDGDLLLREIHARRAAIHSLLTNTVLLAGQLDGLIADNRTTLKPALRRLRGFVAVLRRNEDSLDRSLGLLAPFTRQVTDAIGNGRWFDAIMQNLVPIPVSIQPPDRTLGGLTR</sequence>
<comment type="caution">
    <text evidence="4">The sequence shown here is derived from an EMBL/GenBank/DDBJ whole genome shotgun (WGS) entry which is preliminary data.</text>
</comment>
<protein>
    <submittedName>
        <fullName evidence="4">MCE family protein</fullName>
    </submittedName>
</protein>
<dbReference type="InterPro" id="IPR024516">
    <property type="entry name" value="Mce_C"/>
</dbReference>
<dbReference type="EMBL" id="BAAAHQ010000041">
    <property type="protein sequence ID" value="GAA0948181.1"/>
    <property type="molecule type" value="Genomic_DNA"/>
</dbReference>
<keyword evidence="5" id="KW-1185">Reference proteome</keyword>
<organism evidence="4 5">
    <name type="scientific">Nonomuraea longicatena</name>
    <dbReference type="NCBI Taxonomy" id="83682"/>
    <lineage>
        <taxon>Bacteria</taxon>
        <taxon>Bacillati</taxon>
        <taxon>Actinomycetota</taxon>
        <taxon>Actinomycetes</taxon>
        <taxon>Streptosporangiales</taxon>
        <taxon>Streptosporangiaceae</taxon>
        <taxon>Nonomuraea</taxon>
    </lineage>
</organism>
<name>A0ABN1QWC0_9ACTN</name>
<dbReference type="PRINTS" id="PR01782">
    <property type="entry name" value="MCEVIRFACTOR"/>
</dbReference>
<dbReference type="InterPro" id="IPR052336">
    <property type="entry name" value="MlaD_Phospholipid_Transporter"/>
</dbReference>
<dbReference type="Proteomes" id="UP001501578">
    <property type="component" value="Unassembled WGS sequence"/>
</dbReference>
<reference evidence="4 5" key="1">
    <citation type="journal article" date="2019" name="Int. J. Syst. Evol. Microbiol.">
        <title>The Global Catalogue of Microorganisms (GCM) 10K type strain sequencing project: providing services to taxonomists for standard genome sequencing and annotation.</title>
        <authorList>
            <consortium name="The Broad Institute Genomics Platform"/>
            <consortium name="The Broad Institute Genome Sequencing Center for Infectious Disease"/>
            <person name="Wu L."/>
            <person name="Ma J."/>
        </authorList>
    </citation>
    <scope>NUCLEOTIDE SEQUENCE [LARGE SCALE GENOMIC DNA]</scope>
    <source>
        <strain evidence="4 5">JCM 11136</strain>
    </source>
</reference>
<evidence type="ECO:0000259" key="2">
    <source>
        <dbReference type="Pfam" id="PF02470"/>
    </source>
</evidence>
<dbReference type="Pfam" id="PF02470">
    <property type="entry name" value="MlaD"/>
    <property type="match status" value="1"/>
</dbReference>
<dbReference type="PANTHER" id="PTHR33371">
    <property type="entry name" value="INTERMEMBRANE PHOSPHOLIPID TRANSPORT SYSTEM BINDING PROTEIN MLAD-RELATED"/>
    <property type="match status" value="1"/>
</dbReference>
<evidence type="ECO:0000259" key="3">
    <source>
        <dbReference type="Pfam" id="PF11887"/>
    </source>
</evidence>